<dbReference type="PATRIC" id="fig|1365251.3.peg.2058"/>
<dbReference type="Proteomes" id="UP000076503">
    <property type="component" value="Unassembled WGS sequence"/>
</dbReference>
<dbReference type="PROSITE" id="PS51257">
    <property type="entry name" value="PROKAR_LIPOPROTEIN"/>
    <property type="match status" value="1"/>
</dbReference>
<comment type="caution">
    <text evidence="1">The sequence shown here is derived from an EMBL/GenBank/DDBJ whole genome shotgun (WGS) entry which is preliminary data.</text>
</comment>
<organism evidence="1 2">
    <name type="scientific">Pseudoalteromonas luteoviolacea H33</name>
    <dbReference type="NCBI Taxonomy" id="1365251"/>
    <lineage>
        <taxon>Bacteria</taxon>
        <taxon>Pseudomonadati</taxon>
        <taxon>Pseudomonadota</taxon>
        <taxon>Gammaproteobacteria</taxon>
        <taxon>Alteromonadales</taxon>
        <taxon>Pseudoalteromonadaceae</taxon>
        <taxon>Pseudoalteromonas</taxon>
    </lineage>
</organism>
<dbReference type="RefSeq" id="WP_063361582.1">
    <property type="nucleotide sequence ID" value="NZ_AUXZ01000069.1"/>
</dbReference>
<reference evidence="1 2" key="1">
    <citation type="submission" date="2013-07" db="EMBL/GenBank/DDBJ databases">
        <title>Comparative Genomic and Metabolomic Analysis of Twelve Strains of Pseudoalteromonas luteoviolacea.</title>
        <authorList>
            <person name="Vynne N.G."/>
            <person name="Mansson M."/>
            <person name="Gram L."/>
        </authorList>
    </citation>
    <scope>NUCLEOTIDE SEQUENCE [LARGE SCALE GENOMIC DNA]</scope>
    <source>
        <strain evidence="1 2">H33</strain>
    </source>
</reference>
<evidence type="ECO:0008006" key="3">
    <source>
        <dbReference type="Google" id="ProtNLM"/>
    </source>
</evidence>
<proteinExistence type="predicted"/>
<gene>
    <name evidence="1" type="ORF">N476_14240</name>
</gene>
<accession>A0A167EPR1</accession>
<dbReference type="EMBL" id="AUXZ01000069">
    <property type="protein sequence ID" value="KZN51050.1"/>
    <property type="molecule type" value="Genomic_DNA"/>
</dbReference>
<name>A0A167EPR1_9GAMM</name>
<protein>
    <recommendedName>
        <fullName evidence="3">Lipoprotein</fullName>
    </recommendedName>
</protein>
<sequence>MNAKLLISTVTALFISACSNSHDTNNIQPALLTEVTPSVLQELGDAIVKLKGGSTPTLAIDVFTHTPQLLLSYGQSAVKNTAGMSYTELSALPISAFELQLREKQCVLYYPKTTQFIVLQYSRCIAYESED</sequence>
<dbReference type="OrthoDB" id="6308777at2"/>
<evidence type="ECO:0000313" key="2">
    <source>
        <dbReference type="Proteomes" id="UP000076503"/>
    </source>
</evidence>
<dbReference type="AlphaFoldDB" id="A0A167EPR1"/>
<evidence type="ECO:0000313" key="1">
    <source>
        <dbReference type="EMBL" id="KZN51050.1"/>
    </source>
</evidence>